<evidence type="ECO:0000313" key="1">
    <source>
        <dbReference type="EMBL" id="EKD44328.1"/>
    </source>
</evidence>
<gene>
    <name evidence="1" type="ORF">ACD_71C00179G0023</name>
</gene>
<comment type="caution">
    <text evidence="1">The sequence shown here is derived from an EMBL/GenBank/DDBJ whole genome shotgun (WGS) entry which is preliminary data.</text>
</comment>
<dbReference type="AlphaFoldDB" id="K1ZIS2"/>
<proteinExistence type="predicted"/>
<accession>K1ZIS2</accession>
<feature type="non-terminal residue" evidence="1">
    <location>
        <position position="1"/>
    </location>
</feature>
<organism evidence="1">
    <name type="scientific">uncultured bacterium</name>
    <name type="common">gcode 4</name>
    <dbReference type="NCBI Taxonomy" id="1234023"/>
    <lineage>
        <taxon>Bacteria</taxon>
        <taxon>environmental samples</taxon>
    </lineage>
</organism>
<name>K1ZIS2_9BACT</name>
<sequence length="59" mass="6836">DTFSVENSKWLPVQNGLKTNEKEVDDFGLLEPYFGNPKFLKGLNGKLINTIYDDRKKLF</sequence>
<dbReference type="EMBL" id="AMFJ01028910">
    <property type="protein sequence ID" value="EKD44328.1"/>
    <property type="molecule type" value="Genomic_DNA"/>
</dbReference>
<reference evidence="1" key="1">
    <citation type="journal article" date="2012" name="Science">
        <title>Fermentation, hydrogen, and sulfur metabolism in multiple uncultivated bacterial phyla.</title>
        <authorList>
            <person name="Wrighton K.C."/>
            <person name="Thomas B.C."/>
            <person name="Sharon I."/>
            <person name="Miller C.S."/>
            <person name="Castelle C.J."/>
            <person name="VerBerkmoes N.C."/>
            <person name="Wilkins M.J."/>
            <person name="Hettich R.L."/>
            <person name="Lipton M.S."/>
            <person name="Williams K.H."/>
            <person name="Long P.E."/>
            <person name="Banfield J.F."/>
        </authorList>
    </citation>
    <scope>NUCLEOTIDE SEQUENCE [LARGE SCALE GENOMIC DNA]</scope>
</reference>
<protein>
    <submittedName>
        <fullName evidence="1">Uncharacterized protein</fullName>
    </submittedName>
</protein>